<evidence type="ECO:0000256" key="7">
    <source>
        <dbReference type="ARBA" id="ARBA00022813"/>
    </source>
</evidence>
<organism evidence="9">
    <name type="scientific">marine metagenome</name>
    <dbReference type="NCBI Taxonomy" id="408172"/>
    <lineage>
        <taxon>unclassified sequences</taxon>
        <taxon>metagenomes</taxon>
        <taxon>ecological metagenomes</taxon>
    </lineage>
</organism>
<dbReference type="Gene3D" id="3.10.20.340">
    <property type="entry name" value="ArgJ beta chain, C-terminal domain"/>
    <property type="match status" value="1"/>
</dbReference>
<keyword evidence="4" id="KW-0055">Arginine biosynthesis</keyword>
<dbReference type="NCBIfam" id="TIGR00120">
    <property type="entry name" value="ArgJ"/>
    <property type="match status" value="1"/>
</dbReference>
<evidence type="ECO:0000256" key="4">
    <source>
        <dbReference type="ARBA" id="ARBA00022571"/>
    </source>
</evidence>
<dbReference type="HAMAP" id="MF_01106">
    <property type="entry name" value="ArgJ"/>
    <property type="match status" value="1"/>
</dbReference>
<dbReference type="GO" id="GO:0004358">
    <property type="term" value="F:L-glutamate N-acetyltransferase activity, acting on acetyl-L-ornithine as donor"/>
    <property type="evidence" value="ECO:0007669"/>
    <property type="project" value="InterPro"/>
</dbReference>
<evidence type="ECO:0000256" key="2">
    <source>
        <dbReference type="ARBA" id="ARBA00006774"/>
    </source>
</evidence>
<dbReference type="AlphaFoldDB" id="A0A381NIL2"/>
<dbReference type="GO" id="GO:0006592">
    <property type="term" value="P:ornithine biosynthetic process"/>
    <property type="evidence" value="ECO:0007669"/>
    <property type="project" value="TreeGrafter"/>
</dbReference>
<proteinExistence type="inferred from homology"/>
<dbReference type="FunFam" id="3.60.70.12:FF:000001">
    <property type="entry name" value="Arginine biosynthesis bifunctional protein ArgJ, chloroplastic"/>
    <property type="match status" value="1"/>
</dbReference>
<keyword evidence="8" id="KW-0012">Acyltransferase</keyword>
<evidence type="ECO:0000256" key="3">
    <source>
        <dbReference type="ARBA" id="ARBA00022490"/>
    </source>
</evidence>
<dbReference type="EMBL" id="UINC01000388">
    <property type="protein sequence ID" value="SUZ54436.1"/>
    <property type="molecule type" value="Genomic_DNA"/>
</dbReference>
<accession>A0A381NIL2</accession>
<dbReference type="GO" id="GO:0005737">
    <property type="term" value="C:cytoplasm"/>
    <property type="evidence" value="ECO:0007669"/>
    <property type="project" value="UniProtKB-SubCell"/>
</dbReference>
<reference evidence="9" key="1">
    <citation type="submission" date="2018-05" db="EMBL/GenBank/DDBJ databases">
        <authorList>
            <person name="Lanie J.A."/>
            <person name="Ng W.-L."/>
            <person name="Kazmierczak K.M."/>
            <person name="Andrzejewski T.M."/>
            <person name="Davidsen T.M."/>
            <person name="Wayne K.J."/>
            <person name="Tettelin H."/>
            <person name="Glass J.I."/>
            <person name="Rusch D."/>
            <person name="Podicherti R."/>
            <person name="Tsui H.-C.T."/>
            <person name="Winkler M.E."/>
        </authorList>
    </citation>
    <scope>NUCLEOTIDE SEQUENCE</scope>
</reference>
<dbReference type="PANTHER" id="PTHR23100">
    <property type="entry name" value="ARGININE BIOSYNTHESIS BIFUNCTIONAL PROTEIN ARGJ"/>
    <property type="match status" value="1"/>
</dbReference>
<sequence>MNLKKSPLAPENFPKLPLVKGMLMGTARSQVKYKKRDDILTIIFEKNTSVAGSFTQAQIIAAPVLFCKKNLKSGKAKALVVNAGIANSFTGKKGEENTKKLASFTSKFLSCRQKDVYTCSTGVIGEQIPLRPTMKAIKSSFQEKPVSFESAAKAIMTTDTFPKGSGKTIKIDGKDISIVGIAKGSGMISPNMATMLAFIFTDAAIDQKIFQTLINLGLRNSFNAITVDGDTSTNDTVLAFATGKAMENEKIKPFSGIGDARLRKFREALEYVMNDLALQIVRDGEGAQKLVEIKVSGAVSSASAKKVARSVANSPLVKTAIAGSDPNWGRIIMAIGKTKENFSEKKIKIKIGKNLVIYKGSLAKRYSERRTKKYMKNNSILIEIDLGVGDSQSSIWTCDLTEKYIKINADYRS</sequence>
<keyword evidence="3" id="KW-0963">Cytoplasm</keyword>
<keyword evidence="5" id="KW-0028">Amino-acid biosynthesis</keyword>
<dbReference type="GO" id="GO:0006526">
    <property type="term" value="P:L-arginine biosynthetic process"/>
    <property type="evidence" value="ECO:0007669"/>
    <property type="project" value="UniProtKB-KW"/>
</dbReference>
<dbReference type="CDD" id="cd02152">
    <property type="entry name" value="OAT"/>
    <property type="match status" value="1"/>
</dbReference>
<gene>
    <name evidence="9" type="ORF">METZ01_LOCUS7290</name>
</gene>
<evidence type="ECO:0000313" key="9">
    <source>
        <dbReference type="EMBL" id="SUZ54436.1"/>
    </source>
</evidence>
<dbReference type="Gene3D" id="3.60.70.12">
    <property type="entry name" value="L-amino peptidase D-ALA esterase/amidase"/>
    <property type="match status" value="1"/>
</dbReference>
<keyword evidence="6" id="KW-0808">Transferase</keyword>
<keyword evidence="7" id="KW-0068">Autocatalytic cleavage</keyword>
<evidence type="ECO:0000256" key="1">
    <source>
        <dbReference type="ARBA" id="ARBA00004496"/>
    </source>
</evidence>
<dbReference type="SUPFAM" id="SSF56266">
    <property type="entry name" value="DmpA/ArgJ-like"/>
    <property type="match status" value="1"/>
</dbReference>
<evidence type="ECO:0000256" key="8">
    <source>
        <dbReference type="ARBA" id="ARBA00023315"/>
    </source>
</evidence>
<dbReference type="GO" id="GO:0004042">
    <property type="term" value="F:L-glutamate N-acetyltransferase activity"/>
    <property type="evidence" value="ECO:0007669"/>
    <property type="project" value="TreeGrafter"/>
</dbReference>
<dbReference type="InterPro" id="IPR016117">
    <property type="entry name" value="ArgJ-like_dom_sf"/>
</dbReference>
<dbReference type="InterPro" id="IPR002813">
    <property type="entry name" value="Arg_biosynth_ArgJ"/>
</dbReference>
<dbReference type="PANTHER" id="PTHR23100:SF0">
    <property type="entry name" value="ARGININE BIOSYNTHESIS BIFUNCTIONAL PROTEIN ARGJ, MITOCHONDRIAL"/>
    <property type="match status" value="1"/>
</dbReference>
<protein>
    <submittedName>
        <fullName evidence="9">Uncharacterized protein</fullName>
    </submittedName>
</protein>
<name>A0A381NIL2_9ZZZZ</name>
<comment type="subcellular location">
    <subcellularLocation>
        <location evidence="1">Cytoplasm</location>
    </subcellularLocation>
</comment>
<comment type="similarity">
    <text evidence="2">Belongs to the ArgJ family.</text>
</comment>
<evidence type="ECO:0000256" key="6">
    <source>
        <dbReference type="ARBA" id="ARBA00022679"/>
    </source>
</evidence>
<dbReference type="Pfam" id="PF01960">
    <property type="entry name" value="ArgJ"/>
    <property type="match status" value="1"/>
</dbReference>
<evidence type="ECO:0000256" key="5">
    <source>
        <dbReference type="ARBA" id="ARBA00022605"/>
    </source>
</evidence>
<dbReference type="FunFam" id="3.10.20.340:FF:000003">
    <property type="entry name" value="Arginine biosynthesis bifunctional protein ArgJ"/>
    <property type="match status" value="1"/>
</dbReference>
<dbReference type="InterPro" id="IPR042195">
    <property type="entry name" value="ArgJ_beta_C"/>
</dbReference>
<dbReference type="NCBIfam" id="NF003802">
    <property type="entry name" value="PRK05388.1"/>
    <property type="match status" value="1"/>
</dbReference>